<evidence type="ECO:0000313" key="1">
    <source>
        <dbReference type="EnsemblMetazoa" id="PPA44302.1"/>
    </source>
</evidence>
<dbReference type="Proteomes" id="UP000005239">
    <property type="component" value="Unassembled WGS sequence"/>
</dbReference>
<evidence type="ECO:0000313" key="2">
    <source>
        <dbReference type="Proteomes" id="UP000005239"/>
    </source>
</evidence>
<gene>
    <name evidence="1" type="primary">WBGene00282671</name>
</gene>
<protein>
    <submittedName>
        <fullName evidence="1">Uncharacterized protein</fullName>
    </submittedName>
</protein>
<organism evidence="1 2">
    <name type="scientific">Pristionchus pacificus</name>
    <name type="common">Parasitic nematode worm</name>
    <dbReference type="NCBI Taxonomy" id="54126"/>
    <lineage>
        <taxon>Eukaryota</taxon>
        <taxon>Metazoa</taxon>
        <taxon>Ecdysozoa</taxon>
        <taxon>Nematoda</taxon>
        <taxon>Chromadorea</taxon>
        <taxon>Rhabditida</taxon>
        <taxon>Rhabditina</taxon>
        <taxon>Diplogasteromorpha</taxon>
        <taxon>Diplogasteroidea</taxon>
        <taxon>Neodiplogasteridae</taxon>
        <taxon>Pristionchus</taxon>
    </lineage>
</organism>
<reference evidence="2" key="1">
    <citation type="journal article" date="2008" name="Nat. Genet.">
        <title>The Pristionchus pacificus genome provides a unique perspective on nematode lifestyle and parasitism.</title>
        <authorList>
            <person name="Dieterich C."/>
            <person name="Clifton S.W."/>
            <person name="Schuster L.N."/>
            <person name="Chinwalla A."/>
            <person name="Delehaunty K."/>
            <person name="Dinkelacker I."/>
            <person name="Fulton L."/>
            <person name="Fulton R."/>
            <person name="Godfrey J."/>
            <person name="Minx P."/>
            <person name="Mitreva M."/>
            <person name="Roeseler W."/>
            <person name="Tian H."/>
            <person name="Witte H."/>
            <person name="Yang S.P."/>
            <person name="Wilson R.K."/>
            <person name="Sommer R.J."/>
        </authorList>
    </citation>
    <scope>NUCLEOTIDE SEQUENCE [LARGE SCALE GENOMIC DNA]</scope>
    <source>
        <strain evidence="2">PS312</strain>
    </source>
</reference>
<accession>A0A8R1Z5S6</accession>
<dbReference type="AlphaFoldDB" id="A0A2A6BPF7"/>
<name>A0A2A6BPF7_PRIPA</name>
<dbReference type="EnsemblMetazoa" id="PPA44302.1">
    <property type="protein sequence ID" value="PPA44302.1"/>
    <property type="gene ID" value="WBGene00282671"/>
</dbReference>
<sequence length="60" mass="6838">MNTSKFQQFNDITGNLPTCNCAHTEVVSNSLLHEATYSRYRCSRCRRHGVEAVKTVSIYV</sequence>
<keyword evidence="2" id="KW-1185">Reference proteome</keyword>
<accession>A0A2A6BPF7</accession>
<proteinExistence type="predicted"/>
<reference evidence="1" key="2">
    <citation type="submission" date="2022-06" db="UniProtKB">
        <authorList>
            <consortium name="EnsemblMetazoa"/>
        </authorList>
    </citation>
    <scope>IDENTIFICATION</scope>
    <source>
        <strain evidence="1">PS312</strain>
    </source>
</reference>